<dbReference type="Pfam" id="PF00999">
    <property type="entry name" value="Na_H_Exchanger"/>
    <property type="match status" value="1"/>
</dbReference>
<keyword evidence="5 7" id="KW-1133">Transmembrane helix</keyword>
<name>A0ABS2MYP8_9BACI</name>
<keyword evidence="3" id="KW-0813">Transport</keyword>
<comment type="caution">
    <text evidence="9">The sequence shown here is derived from an EMBL/GenBank/DDBJ whole genome shotgun (WGS) entry which is preliminary data.</text>
</comment>
<feature type="transmembrane region" description="Helical" evidence="7">
    <location>
        <begin position="347"/>
        <end position="378"/>
    </location>
</feature>
<feature type="transmembrane region" description="Helical" evidence="7">
    <location>
        <begin position="67"/>
        <end position="86"/>
    </location>
</feature>
<evidence type="ECO:0000313" key="10">
    <source>
        <dbReference type="Proteomes" id="UP001296943"/>
    </source>
</evidence>
<feature type="transmembrane region" description="Helical" evidence="7">
    <location>
        <begin position="191"/>
        <end position="208"/>
    </location>
</feature>
<comment type="similarity">
    <text evidence="2">Belongs to the monovalent cation:proton antiporter 2 (CPA2) transporter (TC 2.A.37) family.</text>
</comment>
<proteinExistence type="inferred from homology"/>
<gene>
    <name evidence="9" type="ORF">JOC48_001403</name>
</gene>
<feature type="transmembrane region" description="Helical" evidence="7">
    <location>
        <begin position="229"/>
        <end position="262"/>
    </location>
</feature>
<evidence type="ECO:0000256" key="3">
    <source>
        <dbReference type="ARBA" id="ARBA00022448"/>
    </source>
</evidence>
<evidence type="ECO:0000256" key="1">
    <source>
        <dbReference type="ARBA" id="ARBA00004141"/>
    </source>
</evidence>
<protein>
    <submittedName>
        <fullName evidence="9">CPA2 family monovalent cation:H+ antiporter-2</fullName>
    </submittedName>
</protein>
<reference evidence="9 10" key="1">
    <citation type="submission" date="2021-01" db="EMBL/GenBank/DDBJ databases">
        <title>Genomic Encyclopedia of Type Strains, Phase IV (KMG-IV): sequencing the most valuable type-strain genomes for metagenomic binning, comparative biology and taxonomic classification.</title>
        <authorList>
            <person name="Goeker M."/>
        </authorList>
    </citation>
    <scope>NUCLEOTIDE SEQUENCE [LARGE SCALE GENOMIC DNA]</scope>
    <source>
        <strain evidence="9 10">DSM 23711</strain>
    </source>
</reference>
<dbReference type="EMBL" id="JAFBDR010000006">
    <property type="protein sequence ID" value="MBM7570923.1"/>
    <property type="molecule type" value="Genomic_DNA"/>
</dbReference>
<evidence type="ECO:0000256" key="6">
    <source>
        <dbReference type="ARBA" id="ARBA00023136"/>
    </source>
</evidence>
<feature type="transmembrane region" description="Helical" evidence="7">
    <location>
        <begin position="157"/>
        <end position="179"/>
    </location>
</feature>
<evidence type="ECO:0000256" key="5">
    <source>
        <dbReference type="ARBA" id="ARBA00022989"/>
    </source>
</evidence>
<organism evidence="9 10">
    <name type="scientific">Aquibacillus albus</name>
    <dbReference type="NCBI Taxonomy" id="1168171"/>
    <lineage>
        <taxon>Bacteria</taxon>
        <taxon>Bacillati</taxon>
        <taxon>Bacillota</taxon>
        <taxon>Bacilli</taxon>
        <taxon>Bacillales</taxon>
        <taxon>Bacillaceae</taxon>
        <taxon>Aquibacillus</taxon>
    </lineage>
</organism>
<evidence type="ECO:0000256" key="4">
    <source>
        <dbReference type="ARBA" id="ARBA00022692"/>
    </source>
</evidence>
<dbReference type="Proteomes" id="UP001296943">
    <property type="component" value="Unassembled WGS sequence"/>
</dbReference>
<keyword evidence="6 7" id="KW-0472">Membrane</keyword>
<accession>A0ABS2MYP8</accession>
<comment type="subcellular location">
    <subcellularLocation>
        <location evidence="1">Membrane</location>
        <topology evidence="1">Multi-pass membrane protein</topology>
    </subcellularLocation>
</comment>
<evidence type="ECO:0000259" key="8">
    <source>
        <dbReference type="Pfam" id="PF00999"/>
    </source>
</evidence>
<dbReference type="PANTHER" id="PTHR42751:SF6">
    <property type="entry name" value="CONSERVED INTEGRAL MEMBRANE TRANSPORT PROTEIN-RELATED"/>
    <property type="match status" value="1"/>
</dbReference>
<dbReference type="InterPro" id="IPR006153">
    <property type="entry name" value="Cation/H_exchanger_TM"/>
</dbReference>
<feature type="transmembrane region" description="Helical" evidence="7">
    <location>
        <begin position="40"/>
        <end position="60"/>
    </location>
</feature>
<evidence type="ECO:0000313" key="9">
    <source>
        <dbReference type="EMBL" id="MBM7570923.1"/>
    </source>
</evidence>
<feature type="domain" description="Cation/H+ exchanger transmembrane" evidence="8">
    <location>
        <begin position="31"/>
        <end position="360"/>
    </location>
</feature>
<feature type="transmembrane region" description="Helical" evidence="7">
    <location>
        <begin position="12"/>
        <end position="34"/>
    </location>
</feature>
<keyword evidence="4 7" id="KW-0812">Transmembrane</keyword>
<feature type="transmembrane region" description="Helical" evidence="7">
    <location>
        <begin position="106"/>
        <end position="136"/>
    </location>
</feature>
<keyword evidence="10" id="KW-1185">Reference proteome</keyword>
<dbReference type="PANTHER" id="PTHR42751">
    <property type="entry name" value="SODIUM/HYDROGEN EXCHANGER FAMILY/TRKA DOMAIN PROTEIN"/>
    <property type="match status" value="1"/>
</dbReference>
<sequence length="404" mass="43919">MKRYAKERNDCILLSDFPTLLGAGIVLLGIFYLGFLSLKINFPSVILYIIFGVILAEWLHHNEILHFASEIGIVLLFFLLGLEFSVKRLGSIAKKIWPSGLLDTFLSFGVSMLIAIGFGMDLFSAFIIGGIAYATSSSITAKLLDDKSRMANTETEFMLAILIFEDLVAPILIAVMLAISAGGSFAPTDLFIIAGKVIGLIVFAIILGKTLFKPFDQLLEKIEDEDFKISLLVGIAIVFGGLALFLGLSEVLGAFLAGMMLAEIGKIDRVEHTVLPIRDLMLPTFFVYFGTSIELGNGLPMPLFLLVLFIWSIIAKVLVGVIGGRWYGLSKKVSLRAGLSLCARGEFSVVIASIATGTLKVFGGIYIIIAAFIGMVLFDQAPRIVNKIYGKKKSKKKDLQVPGS</sequence>
<dbReference type="InterPro" id="IPR038770">
    <property type="entry name" value="Na+/solute_symporter_sf"/>
</dbReference>
<feature type="transmembrane region" description="Helical" evidence="7">
    <location>
        <begin position="303"/>
        <end position="327"/>
    </location>
</feature>
<dbReference type="Gene3D" id="1.20.1530.20">
    <property type="match status" value="1"/>
</dbReference>
<evidence type="ECO:0000256" key="2">
    <source>
        <dbReference type="ARBA" id="ARBA00005551"/>
    </source>
</evidence>
<evidence type="ECO:0000256" key="7">
    <source>
        <dbReference type="SAM" id="Phobius"/>
    </source>
</evidence>